<evidence type="ECO:0000313" key="12">
    <source>
        <dbReference type="Proteomes" id="UP001345219"/>
    </source>
</evidence>
<keyword evidence="2" id="KW-0677">Repeat</keyword>
<dbReference type="SMART" id="SM00355">
    <property type="entry name" value="ZnF_C2H2"/>
    <property type="match status" value="3"/>
</dbReference>
<dbReference type="InterPro" id="IPR036236">
    <property type="entry name" value="Znf_C2H2_sf"/>
</dbReference>
<keyword evidence="5" id="KW-0805">Transcription regulation</keyword>
<dbReference type="Pfam" id="PF22996">
    <property type="entry name" value="C2H2-2nd_BIRD-IDD"/>
    <property type="match status" value="1"/>
</dbReference>
<evidence type="ECO:0000259" key="10">
    <source>
        <dbReference type="PROSITE" id="PS50157"/>
    </source>
</evidence>
<keyword evidence="7" id="KW-0804">Transcription</keyword>
<keyword evidence="12" id="KW-1185">Reference proteome</keyword>
<dbReference type="GO" id="GO:0003677">
    <property type="term" value="F:DNA binding"/>
    <property type="evidence" value="ECO:0007669"/>
    <property type="project" value="UniProtKB-KW"/>
</dbReference>
<evidence type="ECO:0000256" key="4">
    <source>
        <dbReference type="ARBA" id="ARBA00022833"/>
    </source>
</evidence>
<dbReference type="Gene3D" id="3.30.160.60">
    <property type="entry name" value="Classic Zinc Finger"/>
    <property type="match status" value="2"/>
</dbReference>
<dbReference type="InterPro" id="IPR055185">
    <property type="entry name" value="C2CH-4th_BIRD-IDD"/>
</dbReference>
<dbReference type="PROSITE" id="PS00028">
    <property type="entry name" value="ZINC_FINGER_C2H2_1"/>
    <property type="match status" value="1"/>
</dbReference>
<organism evidence="11 12">
    <name type="scientific">Trapa incisa</name>
    <dbReference type="NCBI Taxonomy" id="236973"/>
    <lineage>
        <taxon>Eukaryota</taxon>
        <taxon>Viridiplantae</taxon>
        <taxon>Streptophyta</taxon>
        <taxon>Embryophyta</taxon>
        <taxon>Tracheophyta</taxon>
        <taxon>Spermatophyta</taxon>
        <taxon>Magnoliopsida</taxon>
        <taxon>eudicotyledons</taxon>
        <taxon>Gunneridae</taxon>
        <taxon>Pentapetalae</taxon>
        <taxon>rosids</taxon>
        <taxon>malvids</taxon>
        <taxon>Myrtales</taxon>
        <taxon>Lythraceae</taxon>
        <taxon>Trapa</taxon>
    </lineage>
</organism>
<dbReference type="PANTHER" id="PTHR10593:SF239">
    <property type="entry name" value="C2H2-TYPE DOMAIN-CONTAINING PROTEIN"/>
    <property type="match status" value="1"/>
</dbReference>
<keyword evidence="1" id="KW-0479">Metal-binding</keyword>
<dbReference type="Pfam" id="PF12874">
    <property type="entry name" value="zf-met"/>
    <property type="match status" value="1"/>
</dbReference>
<evidence type="ECO:0000256" key="1">
    <source>
        <dbReference type="ARBA" id="ARBA00022723"/>
    </source>
</evidence>
<keyword evidence="3 8" id="KW-0863">Zinc-finger</keyword>
<evidence type="ECO:0000256" key="9">
    <source>
        <dbReference type="SAM" id="MobiDB-lite"/>
    </source>
</evidence>
<dbReference type="FunFam" id="3.30.160.60:FF:000554">
    <property type="entry name" value="protein indeterminate-domain 12-like"/>
    <property type="match status" value="1"/>
</dbReference>
<accession>A0AAN7KTK7</accession>
<proteinExistence type="predicted"/>
<dbReference type="AlphaFoldDB" id="A0AAN7KTK7"/>
<evidence type="ECO:0000256" key="7">
    <source>
        <dbReference type="ARBA" id="ARBA00023163"/>
    </source>
</evidence>
<feature type="domain" description="C2H2-type" evidence="10">
    <location>
        <begin position="67"/>
        <end position="89"/>
    </location>
</feature>
<dbReference type="PROSITE" id="PS50157">
    <property type="entry name" value="ZINC_FINGER_C2H2_2"/>
    <property type="match status" value="1"/>
</dbReference>
<dbReference type="Proteomes" id="UP001345219">
    <property type="component" value="Chromosome 18"/>
</dbReference>
<evidence type="ECO:0000256" key="3">
    <source>
        <dbReference type="ARBA" id="ARBA00022771"/>
    </source>
</evidence>
<evidence type="ECO:0000256" key="2">
    <source>
        <dbReference type="ARBA" id="ARBA00022737"/>
    </source>
</evidence>
<evidence type="ECO:0000256" key="8">
    <source>
        <dbReference type="PROSITE-ProRule" id="PRU00042"/>
    </source>
</evidence>
<comment type="caution">
    <text evidence="11">The sequence shown here is derived from an EMBL/GenBank/DDBJ whole genome shotgun (WGS) entry which is preliminary data.</text>
</comment>
<dbReference type="SUPFAM" id="SSF57667">
    <property type="entry name" value="beta-beta-alpha zinc fingers"/>
    <property type="match status" value="1"/>
</dbReference>
<keyword evidence="6" id="KW-0238">DNA-binding</keyword>
<evidence type="ECO:0000256" key="5">
    <source>
        <dbReference type="ARBA" id="ARBA00023015"/>
    </source>
</evidence>
<protein>
    <recommendedName>
        <fullName evidence="10">C2H2-type domain-containing protein</fullName>
    </recommendedName>
</protein>
<dbReference type="InterPro" id="IPR031140">
    <property type="entry name" value="IDD1-16"/>
</dbReference>
<dbReference type="Pfam" id="PF22995">
    <property type="entry name" value="C2CH-3rd_BIRD-IDD"/>
    <property type="match status" value="1"/>
</dbReference>
<keyword evidence="4" id="KW-0862">Zinc</keyword>
<dbReference type="InterPro" id="IPR013087">
    <property type="entry name" value="Znf_C2H2_type"/>
</dbReference>
<name>A0AAN7KTK7_9MYRT</name>
<dbReference type="InterPro" id="IPR055187">
    <property type="entry name" value="C2CH-3rd_BIRD-IDD"/>
</dbReference>
<feature type="region of interest" description="Disordered" evidence="9">
    <location>
        <begin position="1"/>
        <end position="51"/>
    </location>
</feature>
<dbReference type="InterPro" id="IPR055186">
    <property type="entry name" value="C2H2-2nd_BIRD-IDD"/>
</dbReference>
<feature type="compositionally biased region" description="Low complexity" evidence="9">
    <location>
        <begin position="20"/>
        <end position="36"/>
    </location>
</feature>
<dbReference type="GO" id="GO:0008270">
    <property type="term" value="F:zinc ion binding"/>
    <property type="evidence" value="ECO:0007669"/>
    <property type="project" value="UniProtKB-KW"/>
</dbReference>
<dbReference type="PANTHER" id="PTHR10593">
    <property type="entry name" value="SERINE/THREONINE-PROTEIN KINASE RIO"/>
    <property type="match status" value="1"/>
</dbReference>
<dbReference type="Pfam" id="PF22992">
    <property type="entry name" value="C2CH-4th_BIRD-IDD"/>
    <property type="match status" value="1"/>
</dbReference>
<dbReference type="EMBL" id="JAXIOK010000003">
    <property type="protein sequence ID" value="KAK4776083.1"/>
    <property type="molecule type" value="Genomic_DNA"/>
</dbReference>
<dbReference type="FunFam" id="3.30.160.60:FF:000131">
    <property type="entry name" value="protein indeterminate-domain 5, chloroplastic-like"/>
    <property type="match status" value="1"/>
</dbReference>
<evidence type="ECO:0000256" key="6">
    <source>
        <dbReference type="ARBA" id="ARBA00023125"/>
    </source>
</evidence>
<reference evidence="11 12" key="1">
    <citation type="journal article" date="2023" name="Hortic Res">
        <title>Pangenome of water caltrop reveals structural variations and asymmetric subgenome divergence after allopolyploidization.</title>
        <authorList>
            <person name="Zhang X."/>
            <person name="Chen Y."/>
            <person name="Wang L."/>
            <person name="Yuan Y."/>
            <person name="Fang M."/>
            <person name="Shi L."/>
            <person name="Lu R."/>
            <person name="Comes H.P."/>
            <person name="Ma Y."/>
            <person name="Chen Y."/>
            <person name="Huang G."/>
            <person name="Zhou Y."/>
            <person name="Zheng Z."/>
            <person name="Qiu Y."/>
        </authorList>
    </citation>
    <scope>NUCLEOTIDE SEQUENCE [LARGE SCALE GENOMIC DNA]</scope>
    <source>
        <tissue evidence="11">Roots</tissue>
    </source>
</reference>
<dbReference type="GO" id="GO:0005634">
    <property type="term" value="C:nucleus"/>
    <property type="evidence" value="ECO:0007669"/>
    <property type="project" value="TreeGrafter"/>
</dbReference>
<gene>
    <name evidence="11" type="ORF">SAY87_024044</name>
</gene>
<evidence type="ECO:0000313" key="11">
    <source>
        <dbReference type="EMBL" id="KAK4776083.1"/>
    </source>
</evidence>
<dbReference type="GO" id="GO:0003700">
    <property type="term" value="F:DNA-binding transcription factor activity"/>
    <property type="evidence" value="ECO:0007669"/>
    <property type="project" value="TreeGrafter"/>
</dbReference>
<sequence length="527" mass="56719">MNVSGGDPFTLHAGFTAEDSNSNPSAKPTSSSSNSGAKKRRNLAGTPDPDAEVIALSPKTLMATNRFICEICNKGFQREQNLQLHRRGHNLPWKLKQRTNKDLIRKKVYICPEKTCVHHDPARALGDLTGVKKHYSRKHGEKKWKCEKCTKKYAVQSDWKAHSKICGTREYKCDCGTIFSRRDSFITHRAFCDALAEESARFSTVTPSNLHFRSDAGSIISAQSGLSHGFGSRGIGDIAGINQYSSILRSDSGSVALSGNSLGAVQQQKSRIPLWLNQANPHISNAGEMLPSSNLFGSPSSMMLPEMLQMGSANSLFGSSGMGGYGGYGQFPGASSGLAANLNLSPLKEEVGCKGYVMETPSTASYDCTRATQMKPDMSATALLQKAAQLGSKTSEPSSMFGNAFGVMMSSPSNSSNTGFNVLIHQNQNQSQINDYDHQIPNLIPNLKPIPDDLIRGHHSLMGPSTARTLTGMHHGGSNNSTDHSSLTRDFLGVSGEAGGPFSPQELVKLASMSSAMGLTHFNSNNH</sequence>